<dbReference type="InterPro" id="IPR036875">
    <property type="entry name" value="Znf_CCHC_sf"/>
</dbReference>
<dbReference type="Gene3D" id="3.60.10.10">
    <property type="entry name" value="Endonuclease/exonuclease/phosphatase"/>
    <property type="match status" value="1"/>
</dbReference>
<dbReference type="SMART" id="SM00343">
    <property type="entry name" value="ZnF_C2HC"/>
    <property type="match status" value="2"/>
</dbReference>
<evidence type="ECO:0000256" key="3">
    <source>
        <dbReference type="SAM" id="MobiDB-lite"/>
    </source>
</evidence>
<evidence type="ECO:0000313" key="5">
    <source>
        <dbReference type="EMBL" id="KAH0812305.1"/>
    </source>
</evidence>
<dbReference type="CDD" id="cd09077">
    <property type="entry name" value="R1-I-EN"/>
    <property type="match status" value="1"/>
</dbReference>
<dbReference type="Proteomes" id="UP000719412">
    <property type="component" value="Unassembled WGS sequence"/>
</dbReference>
<dbReference type="PANTHER" id="PTHR19446">
    <property type="entry name" value="REVERSE TRANSCRIPTASES"/>
    <property type="match status" value="1"/>
</dbReference>
<gene>
    <name evidence="5" type="ORF">GEV33_010486</name>
</gene>
<protein>
    <recommendedName>
        <fullName evidence="4">CCHC-type domain-containing protein</fullName>
    </recommendedName>
</protein>
<dbReference type="GO" id="GO:0003676">
    <property type="term" value="F:nucleic acid binding"/>
    <property type="evidence" value="ECO:0007669"/>
    <property type="project" value="InterPro"/>
</dbReference>
<dbReference type="GO" id="GO:0071897">
    <property type="term" value="P:DNA biosynthetic process"/>
    <property type="evidence" value="ECO:0007669"/>
    <property type="project" value="UniProtKB-ARBA"/>
</dbReference>
<feature type="compositionally biased region" description="Polar residues" evidence="3">
    <location>
        <begin position="159"/>
        <end position="169"/>
    </location>
</feature>
<dbReference type="InterPro" id="IPR005135">
    <property type="entry name" value="Endo/exonuclease/phosphatase"/>
</dbReference>
<keyword evidence="1" id="KW-0862">Zinc</keyword>
<comment type="caution">
    <text evidence="5">The sequence shown here is derived from an EMBL/GenBank/DDBJ whole genome shotgun (WGS) entry which is preliminary data.</text>
</comment>
<dbReference type="SUPFAM" id="SSF56672">
    <property type="entry name" value="DNA/RNA polymerases"/>
    <property type="match status" value="1"/>
</dbReference>
<keyword evidence="2" id="KW-0175">Coiled coil</keyword>
<dbReference type="InterPro" id="IPR036691">
    <property type="entry name" value="Endo/exonu/phosph_ase_sf"/>
</dbReference>
<dbReference type="Pfam" id="PF14529">
    <property type="entry name" value="Exo_endo_phos_2"/>
    <property type="match status" value="1"/>
</dbReference>
<feature type="compositionally biased region" description="Basic and acidic residues" evidence="3">
    <location>
        <begin position="171"/>
        <end position="198"/>
    </location>
</feature>
<dbReference type="EMBL" id="JABDTM020026151">
    <property type="protein sequence ID" value="KAH0812305.1"/>
    <property type="molecule type" value="Genomic_DNA"/>
</dbReference>
<accession>A0A8J6H5L2</accession>
<evidence type="ECO:0000256" key="1">
    <source>
        <dbReference type="PROSITE-ProRule" id="PRU00047"/>
    </source>
</evidence>
<dbReference type="PROSITE" id="PS50158">
    <property type="entry name" value="ZF_CCHC"/>
    <property type="match status" value="1"/>
</dbReference>
<dbReference type="SUPFAM" id="SSF57756">
    <property type="entry name" value="Retrovirus zinc finger-like domains"/>
    <property type="match status" value="1"/>
</dbReference>
<evidence type="ECO:0000256" key="2">
    <source>
        <dbReference type="SAM" id="Coils"/>
    </source>
</evidence>
<sequence>MVVLHIKGMDELTREKDVEKALSEVTGNKLVEHMTVGKLRPSYGGTQAVTVWVRKELALQLLSKRSVKIGLNSCTIQERIDVEICYKCWGYNHKAKDCEQTDKKNRCRKCGEEGHLSKACANEAYCIKCNRARHAVGSAQRRYFKEALANERRVRAKKNQQNPKTTFLQNGKDDERDGKEEETSSTHRRSDGKGDPPKKRGGGGHFGCSPRRIGVNRLKEERDAPQGKRGETTPQGDRFTDIGGGGPSALRLRGEGGGGLAQKKMIKLLQTNLNRSRAAHQLLHKTIQEEEIDVVTISEPNKLIATKERWYMDAEKDVAAKVVNKALKVTGYKPRRHFAAIEIGDVKLISCYASPNSPLENFEDLLEELEWEIRNSTGENILLNGDFNAKSHECNSPTEYSRGRTLSEWVASNGLVVQNKGQTPTYVRGASESYIDLTLTSRALSRRVRNWYVNAEENLSDHQNIIFALVHGRPGNENKARRRIEVQGWKYSESRKQQLKEAIQVEFEKLDELNERSGSEALKAACSNTLPPKRTKSRRKPLYWWTGKIAELRRKCLACKRKLTRTRRKNNAEREPLLGRYLDKYKKAKRAIKRDIKASKEKAWKMVVEVVEGDLWGDGWSIVTKRTGMRSATELDPEDRLDLAKKLFPADPVTVWIVPTVENVEEFTIDELTRAAAKIKSGKAAGPDGIPPEAIKLAVATDPERMLEIMNGLLRRGEFPTEWKAARLVLIPKPKQESQEAAYRPICVINTISKLYEALIAMRLKRELEEKGGWSEEQYGFREGKSTVDAMIRVKQLAEAANIGTYGKRGSQ</sequence>
<dbReference type="GO" id="GO:0003824">
    <property type="term" value="F:catalytic activity"/>
    <property type="evidence" value="ECO:0007669"/>
    <property type="project" value="InterPro"/>
</dbReference>
<reference evidence="5" key="2">
    <citation type="submission" date="2021-08" db="EMBL/GenBank/DDBJ databases">
        <authorList>
            <person name="Eriksson T."/>
        </authorList>
    </citation>
    <scope>NUCLEOTIDE SEQUENCE</scope>
    <source>
        <strain evidence="5">Stoneville</strain>
        <tissue evidence="5">Whole head</tissue>
    </source>
</reference>
<feature type="compositionally biased region" description="Basic and acidic residues" evidence="3">
    <location>
        <begin position="217"/>
        <end position="231"/>
    </location>
</feature>
<dbReference type="Pfam" id="PF00098">
    <property type="entry name" value="zf-CCHC"/>
    <property type="match status" value="1"/>
</dbReference>
<keyword evidence="6" id="KW-1185">Reference proteome</keyword>
<feature type="coiled-coil region" evidence="2">
    <location>
        <begin position="549"/>
        <end position="602"/>
    </location>
</feature>
<dbReference type="AlphaFoldDB" id="A0A8J6H5L2"/>
<feature type="domain" description="CCHC-type" evidence="4">
    <location>
        <begin position="106"/>
        <end position="120"/>
    </location>
</feature>
<dbReference type="InterPro" id="IPR001878">
    <property type="entry name" value="Znf_CCHC"/>
</dbReference>
<organism evidence="5 6">
    <name type="scientific">Tenebrio molitor</name>
    <name type="common">Yellow mealworm beetle</name>
    <dbReference type="NCBI Taxonomy" id="7067"/>
    <lineage>
        <taxon>Eukaryota</taxon>
        <taxon>Metazoa</taxon>
        <taxon>Ecdysozoa</taxon>
        <taxon>Arthropoda</taxon>
        <taxon>Hexapoda</taxon>
        <taxon>Insecta</taxon>
        <taxon>Pterygota</taxon>
        <taxon>Neoptera</taxon>
        <taxon>Endopterygota</taxon>
        <taxon>Coleoptera</taxon>
        <taxon>Polyphaga</taxon>
        <taxon>Cucujiformia</taxon>
        <taxon>Tenebrionidae</taxon>
        <taxon>Tenebrio</taxon>
    </lineage>
</organism>
<reference evidence="5" key="1">
    <citation type="journal article" date="2020" name="J Insects Food Feed">
        <title>The yellow mealworm (Tenebrio molitor) genome: a resource for the emerging insects as food and feed industry.</title>
        <authorList>
            <person name="Eriksson T."/>
            <person name="Andere A."/>
            <person name="Kelstrup H."/>
            <person name="Emery V."/>
            <person name="Picard C."/>
        </authorList>
    </citation>
    <scope>NUCLEOTIDE SEQUENCE</scope>
    <source>
        <strain evidence="5">Stoneville</strain>
        <tissue evidence="5">Whole head</tissue>
    </source>
</reference>
<keyword evidence="1" id="KW-0479">Metal-binding</keyword>
<evidence type="ECO:0000313" key="6">
    <source>
        <dbReference type="Proteomes" id="UP000719412"/>
    </source>
</evidence>
<feature type="region of interest" description="Disordered" evidence="3">
    <location>
        <begin position="152"/>
        <end position="257"/>
    </location>
</feature>
<dbReference type="GO" id="GO:0008270">
    <property type="term" value="F:zinc ion binding"/>
    <property type="evidence" value="ECO:0007669"/>
    <property type="project" value="UniProtKB-KW"/>
</dbReference>
<keyword evidence="1" id="KW-0863">Zinc-finger</keyword>
<proteinExistence type="predicted"/>
<dbReference type="Gene3D" id="4.10.60.10">
    <property type="entry name" value="Zinc finger, CCHC-type"/>
    <property type="match status" value="1"/>
</dbReference>
<name>A0A8J6H5L2_TENMO</name>
<evidence type="ECO:0000259" key="4">
    <source>
        <dbReference type="PROSITE" id="PS50158"/>
    </source>
</evidence>
<dbReference type="InterPro" id="IPR043502">
    <property type="entry name" value="DNA/RNA_pol_sf"/>
</dbReference>
<dbReference type="SUPFAM" id="SSF56219">
    <property type="entry name" value="DNase I-like"/>
    <property type="match status" value="1"/>
</dbReference>